<dbReference type="EMBL" id="AYKW01000034">
    <property type="protein sequence ID" value="PIL27527.1"/>
    <property type="molecule type" value="Genomic_DNA"/>
</dbReference>
<name>A0A2G8S1B4_9APHY</name>
<protein>
    <recommendedName>
        <fullName evidence="4">Transporter</fullName>
    </recommendedName>
</protein>
<organism evidence="2 3">
    <name type="scientific">Ganoderma sinense ZZ0214-1</name>
    <dbReference type="NCBI Taxonomy" id="1077348"/>
    <lineage>
        <taxon>Eukaryota</taxon>
        <taxon>Fungi</taxon>
        <taxon>Dikarya</taxon>
        <taxon>Basidiomycota</taxon>
        <taxon>Agaricomycotina</taxon>
        <taxon>Agaricomycetes</taxon>
        <taxon>Polyporales</taxon>
        <taxon>Polyporaceae</taxon>
        <taxon>Ganoderma</taxon>
    </lineage>
</organism>
<accession>A0A2G8S1B4</accession>
<evidence type="ECO:0000256" key="1">
    <source>
        <dbReference type="SAM" id="SignalP"/>
    </source>
</evidence>
<reference evidence="2 3" key="1">
    <citation type="journal article" date="2015" name="Sci. Rep.">
        <title>Chromosome-level genome map provides insights into diverse defense mechanisms in the medicinal fungus Ganoderma sinense.</title>
        <authorList>
            <person name="Zhu Y."/>
            <person name="Xu J."/>
            <person name="Sun C."/>
            <person name="Zhou S."/>
            <person name="Xu H."/>
            <person name="Nelson D.R."/>
            <person name="Qian J."/>
            <person name="Song J."/>
            <person name="Luo H."/>
            <person name="Xiang L."/>
            <person name="Li Y."/>
            <person name="Xu Z."/>
            <person name="Ji A."/>
            <person name="Wang L."/>
            <person name="Lu S."/>
            <person name="Hayward A."/>
            <person name="Sun W."/>
            <person name="Li X."/>
            <person name="Schwartz D.C."/>
            <person name="Wang Y."/>
            <person name="Chen S."/>
        </authorList>
    </citation>
    <scope>NUCLEOTIDE SEQUENCE [LARGE SCALE GENOMIC DNA]</scope>
    <source>
        <strain evidence="2 3">ZZ0214-1</strain>
    </source>
</reference>
<gene>
    <name evidence="2" type="ORF">GSI_10678</name>
</gene>
<dbReference type="STRING" id="1077348.A0A2G8S1B4"/>
<keyword evidence="1" id="KW-0732">Signal</keyword>
<evidence type="ECO:0000313" key="3">
    <source>
        <dbReference type="Proteomes" id="UP000230002"/>
    </source>
</evidence>
<proteinExistence type="predicted"/>
<evidence type="ECO:0000313" key="2">
    <source>
        <dbReference type="EMBL" id="PIL27527.1"/>
    </source>
</evidence>
<sequence>MARMLFYAIFATLCASVFTQNKLPPIVVPKSGDVWTAGERQTVKWSTDGFNVYDPSLTPLPGIIYIGHLTETAQQIWFNAPLAQNFTLADAQVDVIVPALPTAKNYFLVLFGSSDNWSQFFTLNNPADPRGTGTFGTTITYSLWGLCLSHHACKLDFDSDFSRLVLNLDNTFISTTLIPILIPVRLC</sequence>
<dbReference type="AlphaFoldDB" id="A0A2G8S1B4"/>
<feature type="signal peptide" evidence="1">
    <location>
        <begin position="1"/>
        <end position="19"/>
    </location>
</feature>
<keyword evidence="3" id="KW-1185">Reference proteome</keyword>
<dbReference type="Proteomes" id="UP000230002">
    <property type="component" value="Unassembled WGS sequence"/>
</dbReference>
<feature type="chain" id="PRO_5013869951" description="Transporter" evidence="1">
    <location>
        <begin position="20"/>
        <end position="187"/>
    </location>
</feature>
<dbReference type="OrthoDB" id="2757865at2759"/>
<evidence type="ECO:0008006" key="4">
    <source>
        <dbReference type="Google" id="ProtNLM"/>
    </source>
</evidence>
<comment type="caution">
    <text evidence="2">The sequence shown here is derived from an EMBL/GenBank/DDBJ whole genome shotgun (WGS) entry which is preliminary data.</text>
</comment>